<accession>A0ABR0J7M6</accession>
<keyword evidence="4" id="KW-1185">Reference proteome</keyword>
<feature type="domain" description="DUF6604" evidence="2">
    <location>
        <begin position="46"/>
        <end position="253"/>
    </location>
</feature>
<evidence type="ECO:0000259" key="2">
    <source>
        <dbReference type="Pfam" id="PF20253"/>
    </source>
</evidence>
<name>A0ABR0J7M6_9EURO</name>
<organism evidence="3 4">
    <name type="scientific">Exophiala sideris</name>
    <dbReference type="NCBI Taxonomy" id="1016849"/>
    <lineage>
        <taxon>Eukaryota</taxon>
        <taxon>Fungi</taxon>
        <taxon>Dikarya</taxon>
        <taxon>Ascomycota</taxon>
        <taxon>Pezizomycotina</taxon>
        <taxon>Eurotiomycetes</taxon>
        <taxon>Chaetothyriomycetidae</taxon>
        <taxon>Chaetothyriales</taxon>
        <taxon>Herpotrichiellaceae</taxon>
        <taxon>Exophiala</taxon>
    </lineage>
</organism>
<evidence type="ECO:0000313" key="3">
    <source>
        <dbReference type="EMBL" id="KAK5058243.1"/>
    </source>
</evidence>
<dbReference type="PANTHER" id="PTHR38795:SF1">
    <property type="entry name" value="DUF6604 DOMAIN-CONTAINING PROTEIN"/>
    <property type="match status" value="1"/>
</dbReference>
<feature type="region of interest" description="Disordered" evidence="1">
    <location>
        <begin position="636"/>
        <end position="663"/>
    </location>
</feature>
<dbReference type="EMBL" id="JAVRRF010000014">
    <property type="protein sequence ID" value="KAK5058243.1"/>
    <property type="molecule type" value="Genomic_DNA"/>
</dbReference>
<evidence type="ECO:0000256" key="1">
    <source>
        <dbReference type="SAM" id="MobiDB-lite"/>
    </source>
</evidence>
<dbReference type="Proteomes" id="UP001345691">
    <property type="component" value="Unassembled WGS sequence"/>
</dbReference>
<feature type="compositionally biased region" description="Low complexity" evidence="1">
    <location>
        <begin position="654"/>
        <end position="663"/>
    </location>
</feature>
<reference evidence="3 4" key="1">
    <citation type="submission" date="2023-08" db="EMBL/GenBank/DDBJ databases">
        <title>Black Yeasts Isolated from many extreme environments.</title>
        <authorList>
            <person name="Coleine C."/>
            <person name="Stajich J.E."/>
            <person name="Selbmann L."/>
        </authorList>
    </citation>
    <scope>NUCLEOTIDE SEQUENCE [LARGE SCALE GENOMIC DNA]</scope>
    <source>
        <strain evidence="3 4">CCFEE 6328</strain>
    </source>
</reference>
<dbReference type="PANTHER" id="PTHR38795">
    <property type="entry name" value="DUF6604 DOMAIN-CONTAINING PROTEIN"/>
    <property type="match status" value="1"/>
</dbReference>
<proteinExistence type="predicted"/>
<protein>
    <recommendedName>
        <fullName evidence="2">DUF6604 domain-containing protein</fullName>
    </recommendedName>
</protein>
<evidence type="ECO:0000313" key="4">
    <source>
        <dbReference type="Proteomes" id="UP001345691"/>
    </source>
</evidence>
<sequence length="791" mass="87383">MLLNPSHKITYSGLPPDILDAYVRYKKGSRALVAWLSEYSPSPIRRAKSLPIKELQYLAGIASQNIRSLPDTVHFYFRETISARNRLSKYFRAETDGAPIDTDTINHEHFTTSLAEIYTDLCACCKRNDHAAKDRKKRRAQLANGAANRYVGLTAEHIEDNDDEEVVAEDTALASCPECTDATPPTCNEAEPHFADDELGTFLEVTAAVQRMRDISSSANHCWHLAAKGQLSFTVAAFTTSVAFSMVRQVGVELLEHDEQLDLSRLHQVICSRAGTESDGANTGHLLLSDLQTMQQSLLHYREGHGKLIILSCAGCLQKPAEYIKPAANDNGAARPQFVEAVVDNIMHLVSSPTAPPNIVRTSTPVYADLGYFVTRNDEKGQSWSSVQGLHLLTSGYKAYLESLECANSVSLCRLAALRLAQTAASQVARLINDKTCFPCRCTQTLAYHLANLEADLQSYTRHKCWDMYFQAPWVCGSHILEMLDLCHYYGMRLLNYRHYVGAVLHSYNVLRRLGGLEESIPILDALSEQFSAVFFPGGTQPKNSFRACWSRYVGARLKFNKMGGHNRNQNRNSRDSWCMAIPAHAARRAAGLGVGEKTDADSATSCMLFQVKQRDYHVAEDLWEDICCDSASGGMGTNSTSMSKTAKGRSDSTATKTVKAAVPAPGPGDRLLKLAEAAQGMFEAGVDADGKTAGTALPVARLNLFAVFERCVRVVSRLSDETHTGKDKRGINCICFASAILTGADRIVDGRKLGRLEAWKKDERECIEQAKSAIRDVFGNIKREEWLWDV</sequence>
<gene>
    <name evidence="3" type="ORF">LTR69_006647</name>
</gene>
<dbReference type="InterPro" id="IPR046539">
    <property type="entry name" value="DUF6604"/>
</dbReference>
<dbReference type="Pfam" id="PF20253">
    <property type="entry name" value="DUF6604"/>
    <property type="match status" value="1"/>
</dbReference>
<comment type="caution">
    <text evidence="3">The sequence shown here is derived from an EMBL/GenBank/DDBJ whole genome shotgun (WGS) entry which is preliminary data.</text>
</comment>